<proteinExistence type="predicted"/>
<protein>
    <submittedName>
        <fullName evidence="1">Uncharacterized protein</fullName>
    </submittedName>
</protein>
<evidence type="ECO:0000313" key="2">
    <source>
        <dbReference type="Proteomes" id="UP000008907"/>
    </source>
</evidence>
<dbReference type="Gene3D" id="3.90.950.20">
    <property type="entry name" value="CinA-like"/>
    <property type="match status" value="1"/>
</dbReference>
<dbReference type="InterPro" id="IPR036653">
    <property type="entry name" value="CinA-like_C"/>
</dbReference>
<evidence type="ECO:0000313" key="1">
    <source>
        <dbReference type="EMBL" id="AEM68992.1"/>
    </source>
</evidence>
<dbReference type="RefSeq" id="WP_014035347.1">
    <property type="nucleotide sequence ID" value="NC_015946.1"/>
</dbReference>
<dbReference type="EMBL" id="CP003021">
    <property type="protein sequence ID" value="AEM68992.1"/>
    <property type="molecule type" value="Genomic_DNA"/>
</dbReference>
<gene>
    <name evidence="1" type="ordered locus">MPUT_0653</name>
</gene>
<accession>A0A7U3ZT03</accession>
<organism evidence="1 2">
    <name type="scientific">Mycoplasma putrefaciens (strain ATCC 15718 / NCTC 10155 / C30 KS-1 / KS-1)</name>
    <dbReference type="NCBI Taxonomy" id="743965"/>
    <lineage>
        <taxon>Bacteria</taxon>
        <taxon>Bacillati</taxon>
        <taxon>Mycoplasmatota</taxon>
        <taxon>Mollicutes</taxon>
        <taxon>Mycoplasmataceae</taxon>
        <taxon>Mycoplasma</taxon>
    </lineage>
</organism>
<name>A0A7U3ZT03_MYCPK</name>
<dbReference type="Proteomes" id="UP000008907">
    <property type="component" value="Chromosome"/>
</dbReference>
<dbReference type="AlphaFoldDB" id="A0A7U3ZT03"/>
<dbReference type="SUPFAM" id="SSF142433">
    <property type="entry name" value="CinA-like"/>
    <property type="match status" value="1"/>
</dbReference>
<reference evidence="1 2" key="1">
    <citation type="journal article" date="2011" name="J. Bacteriol.">
        <title>Genome Sequence of Mycoplasma putrefaciens Type Strain KS1.</title>
        <authorList>
            <person name="Calcutt M.J."/>
            <person name="Foecking M.F."/>
        </authorList>
    </citation>
    <scope>NUCLEOTIDE SEQUENCE [LARGE SCALE GENOMIC DNA]</scope>
    <source>
        <strain evidence="2">ATCC 15718 / NCTC 10155 / C30 KS-1 / KS-1</strain>
    </source>
</reference>
<dbReference type="KEGG" id="mpf:MPUT_0653"/>
<sequence>MTNLDQLSETYPELLSKVFREVLLKNYFTIATCEPFSKGVLSKIFEKLDLDKKYFKGEYKGYSNNITSEFVKKEKDIIKKYERIRIKQTIKLAMMARKKMSSSMFFPTTIGIAITSYRQNDYDKFSNDCSYKESTQWDKYYIVISTPYKNIVIKSEPFPVGVRSKVIWSCVSQLTFKLYDIYRDWFE</sequence>